<dbReference type="AlphaFoldDB" id="A0A8X7C456"/>
<organism evidence="1 2">
    <name type="scientific">Trichonephila inaurata madagascariensis</name>
    <dbReference type="NCBI Taxonomy" id="2747483"/>
    <lineage>
        <taxon>Eukaryota</taxon>
        <taxon>Metazoa</taxon>
        <taxon>Ecdysozoa</taxon>
        <taxon>Arthropoda</taxon>
        <taxon>Chelicerata</taxon>
        <taxon>Arachnida</taxon>
        <taxon>Araneae</taxon>
        <taxon>Araneomorphae</taxon>
        <taxon>Entelegynae</taxon>
        <taxon>Araneoidea</taxon>
        <taxon>Nephilidae</taxon>
        <taxon>Trichonephila</taxon>
        <taxon>Trichonephila inaurata</taxon>
    </lineage>
</organism>
<accession>A0A8X7C456</accession>
<evidence type="ECO:0000313" key="1">
    <source>
        <dbReference type="EMBL" id="GFY51889.1"/>
    </source>
</evidence>
<gene>
    <name evidence="1" type="ORF">TNIN_230221</name>
</gene>
<evidence type="ECO:0000313" key="2">
    <source>
        <dbReference type="Proteomes" id="UP000886998"/>
    </source>
</evidence>
<dbReference type="EMBL" id="BMAV01008352">
    <property type="protein sequence ID" value="GFY51889.1"/>
    <property type="molecule type" value="Genomic_DNA"/>
</dbReference>
<comment type="caution">
    <text evidence="1">The sequence shown here is derived from an EMBL/GenBank/DDBJ whole genome shotgun (WGS) entry which is preliminary data.</text>
</comment>
<dbReference type="OrthoDB" id="6613179at2759"/>
<proteinExistence type="predicted"/>
<reference evidence="1" key="1">
    <citation type="submission" date="2020-08" db="EMBL/GenBank/DDBJ databases">
        <title>Multicomponent nature underlies the extraordinary mechanical properties of spider dragline silk.</title>
        <authorList>
            <person name="Kono N."/>
            <person name="Nakamura H."/>
            <person name="Mori M."/>
            <person name="Yoshida Y."/>
            <person name="Ohtoshi R."/>
            <person name="Malay A.D."/>
            <person name="Moran D.A.P."/>
            <person name="Tomita M."/>
            <person name="Numata K."/>
            <person name="Arakawa K."/>
        </authorList>
    </citation>
    <scope>NUCLEOTIDE SEQUENCE</scope>
</reference>
<sequence>MAYSPSKASLFCFCCRLFENANSSNAPKFYSTDGFNTWWKLNPKVANHGLSAQHNEHFCKWKDLEKRLRKEQTIDKKKNKIYCHRKLNNGMKF</sequence>
<dbReference type="Proteomes" id="UP000886998">
    <property type="component" value="Unassembled WGS sequence"/>
</dbReference>
<protein>
    <submittedName>
        <fullName evidence="1">Uncharacterized protein</fullName>
    </submittedName>
</protein>
<keyword evidence="2" id="KW-1185">Reference proteome</keyword>
<name>A0A8X7C456_9ARAC</name>